<feature type="transmembrane region" description="Helical" evidence="8">
    <location>
        <begin position="248"/>
        <end position="269"/>
    </location>
</feature>
<comment type="similarity">
    <text evidence="2">Belongs to the autoinducer-2 exporter (AI-2E) (TC 2.A.86) family.</text>
</comment>
<gene>
    <name evidence="9" type="ORF">BV133_2398</name>
    <name evidence="10" type="ORF">BVIRIDIS_17620</name>
</gene>
<keyword evidence="4" id="KW-1003">Cell membrane</keyword>
<dbReference type="GO" id="GO:0005886">
    <property type="term" value="C:plasma membrane"/>
    <property type="evidence" value="ECO:0007669"/>
    <property type="project" value="UniProtKB-SubCell"/>
</dbReference>
<feature type="transmembrane region" description="Helical" evidence="8">
    <location>
        <begin position="181"/>
        <end position="206"/>
    </location>
</feature>
<dbReference type="EMBL" id="LN907867">
    <property type="protein sequence ID" value="CUU42747.1"/>
    <property type="molecule type" value="Genomic_DNA"/>
</dbReference>
<dbReference type="Proteomes" id="UP000065734">
    <property type="component" value="Chromosome I"/>
</dbReference>
<organism evidence="10 11">
    <name type="scientific">Blastochloris viridis</name>
    <name type="common">Rhodopseudomonas viridis</name>
    <dbReference type="NCBI Taxonomy" id="1079"/>
    <lineage>
        <taxon>Bacteria</taxon>
        <taxon>Pseudomonadati</taxon>
        <taxon>Pseudomonadota</taxon>
        <taxon>Alphaproteobacteria</taxon>
        <taxon>Hyphomicrobiales</taxon>
        <taxon>Blastochloridaceae</taxon>
        <taxon>Blastochloris</taxon>
    </lineage>
</organism>
<feature type="transmembrane region" description="Helical" evidence="8">
    <location>
        <begin position="130"/>
        <end position="149"/>
    </location>
</feature>
<comment type="subcellular location">
    <subcellularLocation>
        <location evidence="1">Cell membrane</location>
        <topology evidence="1">Multi-pass membrane protein</topology>
    </subcellularLocation>
</comment>
<dbReference type="STRING" id="1079.BVIR_2316"/>
<dbReference type="PANTHER" id="PTHR21716">
    <property type="entry name" value="TRANSMEMBRANE PROTEIN"/>
    <property type="match status" value="1"/>
</dbReference>
<dbReference type="InterPro" id="IPR002549">
    <property type="entry name" value="AI-2E-like"/>
</dbReference>
<dbReference type="GO" id="GO:0055085">
    <property type="term" value="P:transmembrane transport"/>
    <property type="evidence" value="ECO:0007669"/>
    <property type="project" value="TreeGrafter"/>
</dbReference>
<evidence type="ECO:0000313" key="10">
    <source>
        <dbReference type="EMBL" id="CUU42747.1"/>
    </source>
</evidence>
<keyword evidence="5 8" id="KW-0812">Transmembrane</keyword>
<reference evidence="10" key="2">
    <citation type="submission" date="2015-11" db="EMBL/GenBank/DDBJ databases">
        <authorList>
            <person name="Zhang Y."/>
            <person name="Guo Z."/>
        </authorList>
    </citation>
    <scope>NUCLEOTIDE SEQUENCE</scope>
    <source>
        <strain evidence="10">1</strain>
    </source>
</reference>
<dbReference type="EMBL" id="AP014854">
    <property type="protein sequence ID" value="BAR99991.1"/>
    <property type="molecule type" value="Genomic_DNA"/>
</dbReference>
<feature type="transmembrane region" description="Helical" evidence="8">
    <location>
        <begin position="212"/>
        <end position="241"/>
    </location>
</feature>
<dbReference type="PANTHER" id="PTHR21716:SF53">
    <property type="entry name" value="PERMEASE PERM-RELATED"/>
    <property type="match status" value="1"/>
</dbReference>
<dbReference type="PATRIC" id="fig|1079.7.peg.1847"/>
<evidence type="ECO:0000256" key="2">
    <source>
        <dbReference type="ARBA" id="ARBA00009773"/>
    </source>
</evidence>
<feature type="transmembrane region" description="Helical" evidence="8">
    <location>
        <begin position="39"/>
        <end position="61"/>
    </location>
</feature>
<protein>
    <submittedName>
        <fullName evidence="10">Pheromone autoinducer 2 transporter</fullName>
    </submittedName>
    <submittedName>
        <fullName evidence="9">Putative permease often clustered with de novo purine synthesis</fullName>
    </submittedName>
</protein>
<accession>A0A0H5BHX7</accession>
<evidence type="ECO:0000256" key="7">
    <source>
        <dbReference type="ARBA" id="ARBA00023136"/>
    </source>
</evidence>
<evidence type="ECO:0000256" key="5">
    <source>
        <dbReference type="ARBA" id="ARBA00022692"/>
    </source>
</evidence>
<name>A0A0H5BHX7_BLAVI</name>
<feature type="transmembrane region" description="Helical" evidence="8">
    <location>
        <begin position="6"/>
        <end position="27"/>
    </location>
</feature>
<evidence type="ECO:0000256" key="4">
    <source>
        <dbReference type="ARBA" id="ARBA00022475"/>
    </source>
</evidence>
<evidence type="ECO:0000256" key="6">
    <source>
        <dbReference type="ARBA" id="ARBA00022989"/>
    </source>
</evidence>
<evidence type="ECO:0000256" key="8">
    <source>
        <dbReference type="SAM" id="Phobius"/>
    </source>
</evidence>
<dbReference type="AlphaFoldDB" id="A0A0H5BHX7"/>
<keyword evidence="6 8" id="KW-1133">Transmembrane helix</keyword>
<evidence type="ECO:0000256" key="1">
    <source>
        <dbReference type="ARBA" id="ARBA00004651"/>
    </source>
</evidence>
<evidence type="ECO:0000256" key="3">
    <source>
        <dbReference type="ARBA" id="ARBA00022448"/>
    </source>
</evidence>
<evidence type="ECO:0000313" key="9">
    <source>
        <dbReference type="EMBL" id="BAR99991.1"/>
    </source>
</evidence>
<feature type="transmembrane region" description="Helical" evidence="8">
    <location>
        <begin position="289"/>
        <end position="319"/>
    </location>
</feature>
<sequence length="350" mass="37616">MLLREVLLPFVAGAALAYLLDPLATWLERLGLNRLIATLALVFSFLAGFIILFALTGPIIVSELVYFVDNFPLYIKQMQGLATDPSRPWLSKIVGEGLGYAESSISDLMKLTNNWLGEVLRSAWSGGQELISVLSLAIVTPIVTCYLVYDWRKIKAVIDNWVPPAQRDTVRALAAEIDQKVGGFVLGNGALCLIMAAFYATALSILGLNHGVLIGAAAGLIGFIPYLGSLTGLVVSTCVAIAQFWPDWTLILAVPAIFLVGQTIADYLLSPVLVGRRVDLNPVWVMFALFGFGNLFGFVGLLIAVPLAAAIGVIVRFALKQYYASSFYIAKPVAADPQTSASGRPDDGSM</sequence>
<dbReference type="Pfam" id="PF01594">
    <property type="entry name" value="AI-2E_transport"/>
    <property type="match status" value="1"/>
</dbReference>
<keyword evidence="3" id="KW-0813">Transport</keyword>
<reference evidence="11" key="3">
    <citation type="journal article" date="2016" name="Genome Announc.">
        <title>Revised genome sequence of the purple photosynthetic bacterium Blastochloris viridis.</title>
        <authorList>
            <person name="Liu L.N."/>
            <person name="Faulkner M."/>
            <person name="Liu X."/>
            <person name="Huang F."/>
            <person name="Darby A.C."/>
            <person name="Hall N."/>
        </authorList>
    </citation>
    <scope>NUCLEOTIDE SEQUENCE [LARGE SCALE GENOMIC DNA]</scope>
    <source>
        <strain evidence="11">ATCC 19567 / DSM 133 / F</strain>
    </source>
</reference>
<reference evidence="9" key="1">
    <citation type="journal article" date="2015" name="Genome Announc.">
        <title>Complete Genome Sequence of the Bacteriochlorophyll b-Producing Photosynthetic Bacterium Blastochloris viridis.</title>
        <authorList>
            <person name="Tsukatani Y."/>
            <person name="Hirose Y."/>
            <person name="Harada J."/>
            <person name="Misawa N."/>
            <person name="Mori K."/>
            <person name="Inoue K."/>
            <person name="Tamiaki H."/>
        </authorList>
    </citation>
    <scope>NUCLEOTIDE SEQUENCE [LARGE SCALE GENOMIC DNA]</scope>
    <source>
        <strain evidence="9">DSM 133</strain>
    </source>
</reference>
<keyword evidence="11" id="KW-1185">Reference proteome</keyword>
<keyword evidence="7 8" id="KW-0472">Membrane</keyword>
<proteinExistence type="inferred from homology"/>
<evidence type="ECO:0000313" key="11">
    <source>
        <dbReference type="Proteomes" id="UP000065734"/>
    </source>
</evidence>